<dbReference type="Proteomes" id="UP001469553">
    <property type="component" value="Unassembled WGS sequence"/>
</dbReference>
<reference evidence="1 2" key="1">
    <citation type="submission" date="2021-06" db="EMBL/GenBank/DDBJ databases">
        <authorList>
            <person name="Palmer J.M."/>
        </authorList>
    </citation>
    <scope>NUCLEOTIDE SEQUENCE [LARGE SCALE GENOMIC DNA]</scope>
    <source>
        <strain evidence="1 2">AS_MEX2019</strain>
        <tissue evidence="1">Muscle</tissue>
    </source>
</reference>
<gene>
    <name evidence="1" type="ORF">AMECASPLE_000522</name>
</gene>
<protein>
    <submittedName>
        <fullName evidence="1">Uncharacterized protein</fullName>
    </submittedName>
</protein>
<organism evidence="1 2">
    <name type="scientific">Ameca splendens</name>
    <dbReference type="NCBI Taxonomy" id="208324"/>
    <lineage>
        <taxon>Eukaryota</taxon>
        <taxon>Metazoa</taxon>
        <taxon>Chordata</taxon>
        <taxon>Craniata</taxon>
        <taxon>Vertebrata</taxon>
        <taxon>Euteleostomi</taxon>
        <taxon>Actinopterygii</taxon>
        <taxon>Neopterygii</taxon>
        <taxon>Teleostei</taxon>
        <taxon>Neoteleostei</taxon>
        <taxon>Acanthomorphata</taxon>
        <taxon>Ovalentaria</taxon>
        <taxon>Atherinomorphae</taxon>
        <taxon>Cyprinodontiformes</taxon>
        <taxon>Goodeidae</taxon>
        <taxon>Ameca</taxon>
    </lineage>
</organism>
<evidence type="ECO:0000313" key="1">
    <source>
        <dbReference type="EMBL" id="MEQ2297990.1"/>
    </source>
</evidence>
<evidence type="ECO:0000313" key="2">
    <source>
        <dbReference type="Proteomes" id="UP001469553"/>
    </source>
</evidence>
<sequence length="130" mass="14530">MNGCLLTCSKTIWSCQGSGGQSSEKVQFVDDFSKKQEKFCGQNIAGTLWEEPLCHTHSHADSVTHTRWGKGERRVCGDATWCLFLSREKLLRKPPGNFFHSSPSLSSSGWWSLSLFSSARKLQLKAVPHV</sequence>
<name>A0ABV0YWH9_9TELE</name>
<keyword evidence="2" id="KW-1185">Reference proteome</keyword>
<proteinExistence type="predicted"/>
<comment type="caution">
    <text evidence="1">The sequence shown here is derived from an EMBL/GenBank/DDBJ whole genome shotgun (WGS) entry which is preliminary data.</text>
</comment>
<accession>A0ABV0YWH9</accession>
<dbReference type="EMBL" id="JAHRIP010047040">
    <property type="protein sequence ID" value="MEQ2297990.1"/>
    <property type="molecule type" value="Genomic_DNA"/>
</dbReference>